<organism evidence="1 2">
    <name type="scientific">[Myrmecia] bisecta</name>
    <dbReference type="NCBI Taxonomy" id="41462"/>
    <lineage>
        <taxon>Eukaryota</taxon>
        <taxon>Viridiplantae</taxon>
        <taxon>Chlorophyta</taxon>
        <taxon>core chlorophytes</taxon>
        <taxon>Trebouxiophyceae</taxon>
        <taxon>Trebouxiales</taxon>
        <taxon>Trebouxiaceae</taxon>
        <taxon>Myrmecia</taxon>
    </lineage>
</organism>
<evidence type="ECO:0000313" key="1">
    <source>
        <dbReference type="EMBL" id="KAK9830562.1"/>
    </source>
</evidence>
<protein>
    <recommendedName>
        <fullName evidence="3">Ubiquitin-like domain-containing protein</fullName>
    </recommendedName>
</protein>
<gene>
    <name evidence="1" type="ORF">WJX72_012499</name>
</gene>
<dbReference type="Gene3D" id="3.10.20.90">
    <property type="entry name" value="Phosphatidylinositol 3-kinase Catalytic Subunit, Chain A, domain 1"/>
    <property type="match status" value="1"/>
</dbReference>
<name>A0AAW1RAE3_9CHLO</name>
<reference evidence="1 2" key="1">
    <citation type="journal article" date="2024" name="Nat. Commun.">
        <title>Phylogenomics reveals the evolutionary origins of lichenization in chlorophyte algae.</title>
        <authorList>
            <person name="Puginier C."/>
            <person name="Libourel C."/>
            <person name="Otte J."/>
            <person name="Skaloud P."/>
            <person name="Haon M."/>
            <person name="Grisel S."/>
            <person name="Petersen M."/>
            <person name="Berrin J.G."/>
            <person name="Delaux P.M."/>
            <person name="Dal Grande F."/>
            <person name="Keller J."/>
        </authorList>
    </citation>
    <scope>NUCLEOTIDE SEQUENCE [LARGE SCALE GENOMIC DNA]</scope>
    <source>
        <strain evidence="1 2">SAG 2043</strain>
    </source>
</reference>
<evidence type="ECO:0000313" key="2">
    <source>
        <dbReference type="Proteomes" id="UP001489004"/>
    </source>
</evidence>
<dbReference type="AlphaFoldDB" id="A0AAW1RAE3"/>
<evidence type="ECO:0008006" key="3">
    <source>
        <dbReference type="Google" id="ProtNLM"/>
    </source>
</evidence>
<accession>A0AAW1RAE3</accession>
<sequence length="204" mass="22125">MKTHLQFRDTPTGALSASQLVLDPSALIQSVKTRLLEKEGIPCEHQRLVFCHPCAVAAAEHPASEAPSAGAELLSELDKWQAILYRNDKAEQEQEACKDLTIDCGSGVQQFCAVFDISAQPAWLKSLVLRFALVAKQLLDEALPGQRQGPEAEPQMVQVLPPVMSAQHGDLSHQAGVLPLARQWPTVMSIAATGMRSPQALIQC</sequence>
<dbReference type="EMBL" id="JALJOR010000001">
    <property type="protein sequence ID" value="KAK9830562.1"/>
    <property type="molecule type" value="Genomic_DNA"/>
</dbReference>
<keyword evidence="2" id="KW-1185">Reference proteome</keyword>
<dbReference type="Proteomes" id="UP001489004">
    <property type="component" value="Unassembled WGS sequence"/>
</dbReference>
<proteinExistence type="predicted"/>
<comment type="caution">
    <text evidence="1">The sequence shown here is derived from an EMBL/GenBank/DDBJ whole genome shotgun (WGS) entry which is preliminary data.</text>
</comment>